<gene>
    <name evidence="1" type="ORF">MRATA1EN1_LOCUS659</name>
</gene>
<proteinExistence type="predicted"/>
<dbReference type="EMBL" id="OX459937">
    <property type="protein sequence ID" value="CAI9151697.1"/>
    <property type="molecule type" value="Genomic_DNA"/>
</dbReference>
<organism evidence="1 2">
    <name type="scientific">Rangifer tarandus platyrhynchus</name>
    <name type="common">Svalbard reindeer</name>
    <dbReference type="NCBI Taxonomy" id="3082113"/>
    <lineage>
        <taxon>Eukaryota</taxon>
        <taxon>Metazoa</taxon>
        <taxon>Chordata</taxon>
        <taxon>Craniata</taxon>
        <taxon>Vertebrata</taxon>
        <taxon>Euteleostomi</taxon>
        <taxon>Mammalia</taxon>
        <taxon>Eutheria</taxon>
        <taxon>Laurasiatheria</taxon>
        <taxon>Artiodactyla</taxon>
        <taxon>Ruminantia</taxon>
        <taxon>Pecora</taxon>
        <taxon>Cervidae</taxon>
        <taxon>Odocoileinae</taxon>
        <taxon>Rangifer</taxon>
    </lineage>
</organism>
<accession>A0ABN8XQQ7</accession>
<protein>
    <submittedName>
        <fullName evidence="1">Uncharacterized protein</fullName>
    </submittedName>
</protein>
<reference evidence="1" key="1">
    <citation type="submission" date="2023-04" db="EMBL/GenBank/DDBJ databases">
        <authorList>
            <consortium name="ELIXIR-Norway"/>
        </authorList>
    </citation>
    <scope>NUCLEOTIDE SEQUENCE [LARGE SCALE GENOMIC DNA]</scope>
</reference>
<sequence>MVPELLLTCFPVSWFERTAVGPSQASMLSGGPLSPALPMSPLDFRHSTGSVSWLERQAFSCLFRSPRPTLLPPSPPFFSLVLPIGHHSELANPFFLLLSLLCFCGCTHVLLFLIDVVCLLSQDVKSPQIAWWSSCP</sequence>
<keyword evidence="2" id="KW-1185">Reference proteome</keyword>
<evidence type="ECO:0000313" key="2">
    <source>
        <dbReference type="Proteomes" id="UP001176941"/>
    </source>
</evidence>
<evidence type="ECO:0000313" key="1">
    <source>
        <dbReference type="EMBL" id="CAI9151697.1"/>
    </source>
</evidence>
<dbReference type="Proteomes" id="UP001176941">
    <property type="component" value="Chromosome 1"/>
</dbReference>
<name>A0ABN8XQQ7_RANTA</name>